<dbReference type="CDD" id="cd00082">
    <property type="entry name" value="HisKA"/>
    <property type="match status" value="1"/>
</dbReference>
<dbReference type="InterPro" id="IPR036890">
    <property type="entry name" value="HATPase_C_sf"/>
</dbReference>
<evidence type="ECO:0000259" key="10">
    <source>
        <dbReference type="PROSITE" id="PS50109"/>
    </source>
</evidence>
<gene>
    <name evidence="11" type="ORF">M5X16_02950</name>
    <name evidence="12" type="ORF">PC41400_24030</name>
</gene>
<evidence type="ECO:0000256" key="8">
    <source>
        <dbReference type="ARBA" id="ARBA00023012"/>
    </source>
</evidence>
<keyword evidence="9" id="KW-0472">Membrane</keyword>
<dbReference type="EMBL" id="JAMDMJ010000003">
    <property type="protein sequence ID" value="MCY9594729.1"/>
    <property type="molecule type" value="Genomic_DNA"/>
</dbReference>
<dbReference type="KEGG" id="pchi:PC41400_24030"/>
<reference evidence="12 13" key="1">
    <citation type="submission" date="2018-01" db="EMBL/GenBank/DDBJ databases">
        <title>The whole genome sequencing and assembly of Paenibacillus chitinolyticus KCCM 41400 strain.</title>
        <authorList>
            <person name="Kim J.-Y."/>
            <person name="Park M.-K."/>
            <person name="Lee Y.-J."/>
            <person name="Yi H."/>
            <person name="Bahn Y.-S."/>
            <person name="Kim J.F."/>
            <person name="Lee D.-W."/>
        </authorList>
    </citation>
    <scope>NUCLEOTIDE SEQUENCE [LARGE SCALE GENOMIC DNA]</scope>
    <source>
        <strain evidence="12 13">KCCM 41400</strain>
    </source>
</reference>
<organism evidence="12 13">
    <name type="scientific">Paenibacillus chitinolyticus</name>
    <dbReference type="NCBI Taxonomy" id="79263"/>
    <lineage>
        <taxon>Bacteria</taxon>
        <taxon>Bacillati</taxon>
        <taxon>Bacillota</taxon>
        <taxon>Bacilli</taxon>
        <taxon>Bacillales</taxon>
        <taxon>Paenibacillaceae</taxon>
        <taxon>Paenibacillus</taxon>
    </lineage>
</organism>
<comment type="catalytic activity">
    <reaction evidence="1">
        <text>ATP + protein L-histidine = ADP + protein N-phospho-L-histidine.</text>
        <dbReference type="EC" id="2.7.13.3"/>
    </reaction>
</comment>
<evidence type="ECO:0000313" key="12">
    <source>
        <dbReference type="EMBL" id="QAV20579.1"/>
    </source>
</evidence>
<evidence type="ECO:0000256" key="7">
    <source>
        <dbReference type="ARBA" id="ARBA00022840"/>
    </source>
</evidence>
<dbReference type="SMART" id="SM00387">
    <property type="entry name" value="HATPase_c"/>
    <property type="match status" value="1"/>
</dbReference>
<dbReference type="PRINTS" id="PR00344">
    <property type="entry name" value="BCTRLSENSOR"/>
</dbReference>
<dbReference type="PANTHER" id="PTHR43065:SF46">
    <property type="entry name" value="C4-DICARBOXYLATE TRANSPORT SENSOR PROTEIN DCTB"/>
    <property type="match status" value="1"/>
</dbReference>
<sequence>MSISFHEVLFNVLIACSPVIVSPFFDESNPLSKKSYKPMMTLVSILAALALATYPYSSGSGIKQSLFMLPLVSSFLHGGLLPALSVSASLLLLHGFVFPALLPTDAVFLLICACFAGFYIKFHKIGGRFSAFLCPVLLSAGLGFTFMAFQVFFHRKNQLPLPPDFFSFHAFSIVLHGISMAIIIYLSQFIRESRVNRLESQRAEKLNVLSELAASVAHEIRNPMTVARGFLQILSQTEVNEEKKKMYTSMAIEEMDRVQQIITSYLAFAKPQAEITEPVSVSGILVNLVQRIQGYAGGSKVQLETHAPPSLWITANAEKLIQCLVNLSRNGIEAMPEGGRLRIEAYPEPKSVCISIEDTGIGMNAEEIARLGSPFYSTKQKGTGLSVMVAFRIIETFSGKVQVTSVPGRGTRVLVTLPQAAKPPQLASAQDQFG</sequence>
<dbReference type="Proteomes" id="UP000288943">
    <property type="component" value="Chromosome"/>
</dbReference>
<feature type="transmembrane region" description="Helical" evidence="9">
    <location>
        <begin position="66"/>
        <end position="84"/>
    </location>
</feature>
<feature type="transmembrane region" description="Helical" evidence="9">
    <location>
        <begin position="165"/>
        <end position="187"/>
    </location>
</feature>
<dbReference type="PROSITE" id="PS50109">
    <property type="entry name" value="HIS_KIN"/>
    <property type="match status" value="1"/>
</dbReference>
<dbReference type="InterPro" id="IPR036097">
    <property type="entry name" value="HisK_dim/P_sf"/>
</dbReference>
<evidence type="ECO:0000256" key="2">
    <source>
        <dbReference type="ARBA" id="ARBA00012438"/>
    </source>
</evidence>
<keyword evidence="9" id="KW-1133">Transmembrane helix</keyword>
<dbReference type="InterPro" id="IPR005467">
    <property type="entry name" value="His_kinase_dom"/>
</dbReference>
<keyword evidence="8" id="KW-0902">Two-component regulatory system</keyword>
<dbReference type="SUPFAM" id="SSF55874">
    <property type="entry name" value="ATPase domain of HSP90 chaperone/DNA topoisomerase II/histidine kinase"/>
    <property type="match status" value="1"/>
</dbReference>
<evidence type="ECO:0000256" key="3">
    <source>
        <dbReference type="ARBA" id="ARBA00022553"/>
    </source>
</evidence>
<dbReference type="PANTHER" id="PTHR43065">
    <property type="entry name" value="SENSOR HISTIDINE KINASE"/>
    <property type="match status" value="1"/>
</dbReference>
<dbReference type="Proteomes" id="UP001527202">
    <property type="component" value="Unassembled WGS sequence"/>
</dbReference>
<evidence type="ECO:0000256" key="9">
    <source>
        <dbReference type="SAM" id="Phobius"/>
    </source>
</evidence>
<dbReference type="EMBL" id="CP026520">
    <property type="protein sequence ID" value="QAV20579.1"/>
    <property type="molecule type" value="Genomic_DNA"/>
</dbReference>
<evidence type="ECO:0000256" key="6">
    <source>
        <dbReference type="ARBA" id="ARBA00022777"/>
    </source>
</evidence>
<keyword evidence="6 12" id="KW-0418">Kinase</keyword>
<keyword evidence="3" id="KW-0597">Phosphoprotein</keyword>
<keyword evidence="9" id="KW-0812">Transmembrane</keyword>
<dbReference type="SMART" id="SM00388">
    <property type="entry name" value="HisKA"/>
    <property type="match status" value="1"/>
</dbReference>
<evidence type="ECO:0000313" key="11">
    <source>
        <dbReference type="EMBL" id="MCY9594729.1"/>
    </source>
</evidence>
<reference evidence="11 14" key="2">
    <citation type="submission" date="2022-05" db="EMBL/GenBank/DDBJ databases">
        <title>Genome Sequencing of Bee-Associated Microbes.</title>
        <authorList>
            <person name="Dunlap C."/>
        </authorList>
    </citation>
    <scope>NUCLEOTIDE SEQUENCE [LARGE SCALE GENOMIC DNA]</scope>
    <source>
        <strain evidence="11 14">NRRL B-23120</strain>
    </source>
</reference>
<evidence type="ECO:0000256" key="5">
    <source>
        <dbReference type="ARBA" id="ARBA00022741"/>
    </source>
</evidence>
<dbReference type="AlphaFoldDB" id="A0A410X1U0"/>
<feature type="domain" description="Histidine kinase" evidence="10">
    <location>
        <begin position="215"/>
        <end position="421"/>
    </location>
</feature>
<dbReference type="GeneID" id="95377867"/>
<keyword evidence="5" id="KW-0547">Nucleotide-binding</keyword>
<keyword evidence="7 11" id="KW-0067">ATP-binding</keyword>
<dbReference type="OrthoDB" id="9815750at2"/>
<dbReference type="GO" id="GO:0005524">
    <property type="term" value="F:ATP binding"/>
    <property type="evidence" value="ECO:0007669"/>
    <property type="project" value="UniProtKB-KW"/>
</dbReference>
<dbReference type="SUPFAM" id="SSF47384">
    <property type="entry name" value="Homodimeric domain of signal transducing histidine kinase"/>
    <property type="match status" value="1"/>
</dbReference>
<dbReference type="InterPro" id="IPR003661">
    <property type="entry name" value="HisK_dim/P_dom"/>
</dbReference>
<dbReference type="EC" id="2.7.13.3" evidence="2"/>
<name>A0A410X1U0_9BACL</name>
<dbReference type="Pfam" id="PF00512">
    <property type="entry name" value="HisKA"/>
    <property type="match status" value="1"/>
</dbReference>
<proteinExistence type="predicted"/>
<feature type="transmembrane region" description="Helical" evidence="9">
    <location>
        <begin position="132"/>
        <end position="153"/>
    </location>
</feature>
<dbReference type="Pfam" id="PF02518">
    <property type="entry name" value="HATPase_c"/>
    <property type="match status" value="1"/>
</dbReference>
<dbReference type="Gene3D" id="3.30.565.10">
    <property type="entry name" value="Histidine kinase-like ATPase, C-terminal domain"/>
    <property type="match status" value="1"/>
</dbReference>
<evidence type="ECO:0000313" key="13">
    <source>
        <dbReference type="Proteomes" id="UP000288943"/>
    </source>
</evidence>
<evidence type="ECO:0000256" key="4">
    <source>
        <dbReference type="ARBA" id="ARBA00022679"/>
    </source>
</evidence>
<evidence type="ECO:0000313" key="14">
    <source>
        <dbReference type="Proteomes" id="UP001527202"/>
    </source>
</evidence>
<dbReference type="GO" id="GO:0000155">
    <property type="term" value="F:phosphorelay sensor kinase activity"/>
    <property type="evidence" value="ECO:0007669"/>
    <property type="project" value="InterPro"/>
</dbReference>
<keyword evidence="14" id="KW-1185">Reference proteome</keyword>
<dbReference type="InterPro" id="IPR003594">
    <property type="entry name" value="HATPase_dom"/>
</dbReference>
<feature type="transmembrane region" description="Helical" evidence="9">
    <location>
        <begin position="96"/>
        <end position="120"/>
    </location>
</feature>
<dbReference type="RefSeq" id="WP_042230340.1">
    <property type="nucleotide sequence ID" value="NZ_CP026520.1"/>
</dbReference>
<dbReference type="InterPro" id="IPR004358">
    <property type="entry name" value="Sig_transdc_His_kin-like_C"/>
</dbReference>
<accession>A0A410X1U0</accession>
<dbReference type="Gene3D" id="1.10.287.130">
    <property type="match status" value="1"/>
</dbReference>
<feature type="transmembrane region" description="Helical" evidence="9">
    <location>
        <begin position="7"/>
        <end position="25"/>
    </location>
</feature>
<keyword evidence="4" id="KW-0808">Transferase</keyword>
<evidence type="ECO:0000256" key="1">
    <source>
        <dbReference type="ARBA" id="ARBA00000085"/>
    </source>
</evidence>
<protein>
    <recommendedName>
        <fullName evidence="2">histidine kinase</fullName>
        <ecNumber evidence="2">2.7.13.3</ecNumber>
    </recommendedName>
</protein>
<feature type="transmembrane region" description="Helical" evidence="9">
    <location>
        <begin position="37"/>
        <end position="54"/>
    </location>
</feature>